<dbReference type="SUPFAM" id="SSF158702">
    <property type="entry name" value="Sec63 N-terminal domain-like"/>
    <property type="match status" value="1"/>
</dbReference>
<dbReference type="EMBL" id="JADIIN010000083">
    <property type="protein sequence ID" value="MBF4469733.1"/>
    <property type="molecule type" value="Genomic_DNA"/>
</dbReference>
<keyword evidence="8 11" id="KW-0413">Isomerase</keyword>
<comment type="catalytic activity">
    <reaction evidence="9 11">
        <text>Couples ATP hydrolysis with the unwinding of duplex DNA by translocating in the 3'-5' direction.</text>
        <dbReference type="EC" id="5.6.2.4"/>
    </reaction>
</comment>
<dbReference type="HAMAP" id="MF_00442">
    <property type="entry name" value="Helicase_Hel308"/>
    <property type="match status" value="1"/>
</dbReference>
<evidence type="ECO:0000313" key="15">
    <source>
        <dbReference type="Proteomes" id="UP000658733"/>
    </source>
</evidence>
<keyword evidence="1 11" id="KW-0547">Nucleotide-binding</keyword>
<keyword evidence="3 11" id="KW-0378">Hydrolase</keyword>
<dbReference type="Proteomes" id="UP000658733">
    <property type="component" value="Unassembled WGS sequence"/>
</dbReference>
<dbReference type="InterPro" id="IPR011545">
    <property type="entry name" value="DEAD/DEAH_box_helicase_dom"/>
</dbReference>
<dbReference type="InterPro" id="IPR036390">
    <property type="entry name" value="WH_DNA-bd_sf"/>
</dbReference>
<comment type="catalytic activity">
    <reaction evidence="10 11">
        <text>ATP + H2O = ADP + phosphate + H(+)</text>
        <dbReference type="Rhea" id="RHEA:13065"/>
        <dbReference type="ChEBI" id="CHEBI:15377"/>
        <dbReference type="ChEBI" id="CHEBI:15378"/>
        <dbReference type="ChEBI" id="CHEBI:30616"/>
        <dbReference type="ChEBI" id="CHEBI:43474"/>
        <dbReference type="ChEBI" id="CHEBI:456216"/>
        <dbReference type="EC" id="5.6.2.4"/>
    </reaction>
</comment>
<feature type="binding site" evidence="11">
    <location>
        <position position="29"/>
    </location>
    <ligand>
        <name>ATP</name>
        <dbReference type="ChEBI" id="CHEBI:30616"/>
    </ligand>
</feature>
<evidence type="ECO:0000256" key="5">
    <source>
        <dbReference type="ARBA" id="ARBA00022840"/>
    </source>
</evidence>
<evidence type="ECO:0000256" key="3">
    <source>
        <dbReference type="ARBA" id="ARBA00022801"/>
    </source>
</evidence>
<evidence type="ECO:0000256" key="8">
    <source>
        <dbReference type="ARBA" id="ARBA00023235"/>
    </source>
</evidence>
<evidence type="ECO:0000256" key="2">
    <source>
        <dbReference type="ARBA" id="ARBA00022763"/>
    </source>
</evidence>
<evidence type="ECO:0000256" key="7">
    <source>
        <dbReference type="ARBA" id="ARBA00023204"/>
    </source>
</evidence>
<dbReference type="PROSITE" id="PS51192">
    <property type="entry name" value="HELICASE_ATP_BIND_1"/>
    <property type="match status" value="1"/>
</dbReference>
<dbReference type="PROSITE" id="PS51194">
    <property type="entry name" value="HELICASE_CTER"/>
    <property type="match status" value="1"/>
</dbReference>
<proteinExistence type="inferred from homology"/>
<dbReference type="InterPro" id="IPR048772">
    <property type="entry name" value="Hel308-like_dom4"/>
</dbReference>
<dbReference type="GO" id="GO:0043138">
    <property type="term" value="F:3'-5' DNA helicase activity"/>
    <property type="evidence" value="ECO:0007669"/>
    <property type="project" value="UniProtKB-UniRule"/>
</dbReference>
<keyword evidence="4 11" id="KW-0347">Helicase</keyword>
<evidence type="ECO:0000256" key="4">
    <source>
        <dbReference type="ARBA" id="ARBA00022806"/>
    </source>
</evidence>
<dbReference type="GO" id="GO:0003677">
    <property type="term" value="F:DNA binding"/>
    <property type="evidence" value="ECO:0007669"/>
    <property type="project" value="UniProtKB-UniRule"/>
</dbReference>
<dbReference type="InterPro" id="IPR050474">
    <property type="entry name" value="Hel308_SKI2-like"/>
</dbReference>
<dbReference type="GO" id="GO:0005524">
    <property type="term" value="F:ATP binding"/>
    <property type="evidence" value="ECO:0007669"/>
    <property type="project" value="UniProtKB-UniRule"/>
</dbReference>
<dbReference type="GO" id="GO:0016818">
    <property type="term" value="F:hydrolase activity, acting on acid anhydrides, in phosphorus-containing anhydrides"/>
    <property type="evidence" value="ECO:0007669"/>
    <property type="project" value="UniProtKB-UniRule"/>
</dbReference>
<dbReference type="CDD" id="cd18795">
    <property type="entry name" value="SF2_C_Ski2"/>
    <property type="match status" value="1"/>
</dbReference>
<feature type="domain" description="Helicase ATP-binding" evidence="12">
    <location>
        <begin position="35"/>
        <end position="191"/>
    </location>
</feature>
<dbReference type="AlphaFoldDB" id="A0A843AIN4"/>
<dbReference type="Gene3D" id="1.10.3380.30">
    <property type="match status" value="1"/>
</dbReference>
<evidence type="ECO:0000256" key="11">
    <source>
        <dbReference type="HAMAP-Rule" id="MF_00442"/>
    </source>
</evidence>
<dbReference type="Gene3D" id="1.10.150.20">
    <property type="entry name" value="5' to 3' exonuclease, C-terminal subdomain"/>
    <property type="match status" value="1"/>
</dbReference>
<dbReference type="Pfam" id="PF21280">
    <property type="entry name" value="Helicase_dom4_arc"/>
    <property type="match status" value="1"/>
</dbReference>
<dbReference type="SMART" id="SM00487">
    <property type="entry name" value="DEXDc"/>
    <property type="match status" value="1"/>
</dbReference>
<keyword evidence="7 11" id="KW-0234">DNA repair</keyword>
<dbReference type="Gene3D" id="3.40.50.300">
    <property type="entry name" value="P-loop containing nucleotide triphosphate hydrolases"/>
    <property type="match status" value="2"/>
</dbReference>
<evidence type="ECO:0000256" key="1">
    <source>
        <dbReference type="ARBA" id="ARBA00022741"/>
    </source>
</evidence>
<comment type="function">
    <text evidence="11">DNA-dependent ATPase and 3'-5' DNA helicase that may be involved in repair of stalled replication forks.</text>
</comment>
<dbReference type="SUPFAM" id="SSF52540">
    <property type="entry name" value="P-loop containing nucleoside triphosphate hydrolases"/>
    <property type="match status" value="1"/>
</dbReference>
<sequence>MIIMENLPKEIKEIIKDCYPYIKEFNPAQKHVIESGYLETKDNYVIAIPTASGKTVLGVMATLKSILNGGKAVYAAPLISIQNEKVKEFKKFENHGIKVGKHPNSSDLSVMVFESFDALTRFSWDTLRDVDTLIIDEFHMIGEYSRGPTLECAITRAKIINPNLRIVALSATLQNMEEIEGWLDAKIVEHDYRPVPLNKEVLNTEMFNTSNKNEVVVKIVEKAIEDNSQALSFVSTRLFTESLANFVAGKIKRKITSEQKKRFKKVAEAILDVPKRKGSRPTSTCLKLAESAENGAVFHHAGLFNEQKEIIEEEFREGNLLMIAATPSLMYGVNLPSRSVIIRDYTRWTSQGPQAIPVFDYEQMSGRAGRPQYDDVGFSYLIAKSLDEAYDLQERYVYGEVETTNSKLIENKDAIYKQIIAQIASNLSKTPEEIQDFFKMTFYGYQMSNNPSMALFADDSLKFEIESALEFLLKNGIIQATPSGLSATPFGNLIAKSNYSVETAVKLKEYALQVESIDLNQLIYHLASTPDLPLISFKSRKSKEPVREMMAKKGLFAVNIGNPEATTVALIEWIDERNEYEIENAYNVYSASSRRSAYEASLLVKFLKNIFEAIGKYNHSKDLDYISARLYYGVKEDLITLVLGVKRLGRKRARALVDTFGEDLRPYSLKQLQNVEGIGPKLAEKIKIFSETYDI</sequence>
<dbReference type="RefSeq" id="WP_278524399.1">
    <property type="nucleotide sequence ID" value="NZ_JADIIN010000083.1"/>
</dbReference>
<evidence type="ECO:0000259" key="12">
    <source>
        <dbReference type="PROSITE" id="PS51192"/>
    </source>
</evidence>
<dbReference type="InterPro" id="IPR022965">
    <property type="entry name" value="Helicase_Hel308"/>
</dbReference>
<accession>A0A843AIN4</accession>
<dbReference type="Pfam" id="PF20470">
    <property type="entry name" value="HTH_61"/>
    <property type="match status" value="1"/>
</dbReference>
<dbReference type="SUPFAM" id="SSF46785">
    <property type="entry name" value="Winged helix' DNA-binding domain"/>
    <property type="match status" value="1"/>
</dbReference>
<keyword evidence="6 11" id="KW-0238">DNA-binding</keyword>
<dbReference type="PANTHER" id="PTHR47961">
    <property type="entry name" value="DNA POLYMERASE THETA, PUTATIVE (AFU_ORTHOLOGUE AFUA_1G05260)-RELATED"/>
    <property type="match status" value="1"/>
</dbReference>
<evidence type="ECO:0000256" key="10">
    <source>
        <dbReference type="ARBA" id="ARBA00048988"/>
    </source>
</evidence>
<dbReference type="InterPro" id="IPR001650">
    <property type="entry name" value="Helicase_C-like"/>
</dbReference>
<dbReference type="Pfam" id="PF14520">
    <property type="entry name" value="HHH_5"/>
    <property type="match status" value="1"/>
</dbReference>
<dbReference type="Pfam" id="PF00271">
    <property type="entry name" value="Helicase_C"/>
    <property type="match status" value="1"/>
</dbReference>
<protein>
    <recommendedName>
        <fullName evidence="11">ATP-dependent DNA helicase Hel308</fullName>
        <ecNumber evidence="11">5.6.2.4</ecNumber>
    </recommendedName>
    <alternativeName>
        <fullName evidence="11">DNA 3'-5' helicase Hel308</fullName>
    </alternativeName>
</protein>
<dbReference type="InterPro" id="IPR027417">
    <property type="entry name" value="P-loop_NTPase"/>
</dbReference>
<gene>
    <name evidence="11" type="primary">hel308</name>
    <name evidence="14" type="ORF">ISP01_10040</name>
</gene>
<evidence type="ECO:0000256" key="9">
    <source>
        <dbReference type="ARBA" id="ARBA00034617"/>
    </source>
</evidence>
<dbReference type="PANTHER" id="PTHR47961:SF10">
    <property type="entry name" value="ATP-DEPENDENT DNA HELICASE HEL308"/>
    <property type="match status" value="1"/>
</dbReference>
<dbReference type="InterPro" id="IPR003583">
    <property type="entry name" value="Hlx-hairpin-Hlx_DNA-bd_motif"/>
</dbReference>
<keyword evidence="5 11" id="KW-0067">ATP-binding</keyword>
<comment type="subunit">
    <text evidence="11">Monomer.</text>
</comment>
<dbReference type="InterPro" id="IPR014001">
    <property type="entry name" value="Helicase_ATP-bd"/>
</dbReference>
<comment type="similarity">
    <text evidence="11">Belongs to the helicase family. Hel308 subfamily.</text>
</comment>
<reference evidence="14" key="1">
    <citation type="submission" date="2020-10" db="EMBL/GenBank/DDBJ databases">
        <title>Dehalococcoides mccartyi of a TCE/Cr reducing biochatode.</title>
        <authorList>
            <person name="Matturro B."/>
        </authorList>
    </citation>
    <scope>NUCLEOTIDE SEQUENCE</scope>
    <source>
        <strain evidence="14">Bin4</strain>
    </source>
</reference>
<dbReference type="GO" id="GO:0006281">
    <property type="term" value="P:DNA repair"/>
    <property type="evidence" value="ECO:0007669"/>
    <property type="project" value="UniProtKB-UniRule"/>
</dbReference>
<dbReference type="Pfam" id="PF00270">
    <property type="entry name" value="DEAD"/>
    <property type="match status" value="1"/>
</dbReference>
<comment type="caution">
    <text evidence="14">The sequence shown here is derived from an EMBL/GenBank/DDBJ whole genome shotgun (WGS) entry which is preliminary data.</text>
</comment>
<organism evidence="14 15">
    <name type="scientific">Methanobrevibacter arboriphilus</name>
    <dbReference type="NCBI Taxonomy" id="39441"/>
    <lineage>
        <taxon>Archaea</taxon>
        <taxon>Methanobacteriati</taxon>
        <taxon>Methanobacteriota</taxon>
        <taxon>Methanomada group</taxon>
        <taxon>Methanobacteria</taxon>
        <taxon>Methanobacteriales</taxon>
        <taxon>Methanobacteriaceae</taxon>
        <taxon>Methanobrevibacter</taxon>
    </lineage>
</organism>
<dbReference type="InterPro" id="IPR046931">
    <property type="entry name" value="HTH_61"/>
</dbReference>
<evidence type="ECO:0000256" key="6">
    <source>
        <dbReference type="ARBA" id="ARBA00023125"/>
    </source>
</evidence>
<name>A0A843AIN4_METAZ</name>
<dbReference type="EC" id="5.6.2.4" evidence="11"/>
<keyword evidence="2 11" id="KW-0227">DNA damage</keyword>
<feature type="domain" description="Helicase C-terminal" evidence="13">
    <location>
        <begin position="211"/>
        <end position="420"/>
    </location>
</feature>
<dbReference type="SMART" id="SM00490">
    <property type="entry name" value="HELICc"/>
    <property type="match status" value="1"/>
</dbReference>
<evidence type="ECO:0000313" key="14">
    <source>
        <dbReference type="EMBL" id="MBF4469733.1"/>
    </source>
</evidence>
<dbReference type="SMART" id="SM00278">
    <property type="entry name" value="HhH1"/>
    <property type="match status" value="2"/>
</dbReference>
<evidence type="ECO:0000259" key="13">
    <source>
        <dbReference type="PROSITE" id="PS51194"/>
    </source>
</evidence>